<evidence type="ECO:0000313" key="3">
    <source>
        <dbReference type="Proteomes" id="UP000490386"/>
    </source>
</evidence>
<organism evidence="2 3">
    <name type="scientific">Pseudoclavibacter terrae</name>
    <dbReference type="NCBI Taxonomy" id="1530195"/>
    <lineage>
        <taxon>Bacteria</taxon>
        <taxon>Bacillati</taxon>
        <taxon>Actinomycetota</taxon>
        <taxon>Actinomycetes</taxon>
        <taxon>Micrococcales</taxon>
        <taxon>Microbacteriaceae</taxon>
        <taxon>Pseudoclavibacter</taxon>
    </lineage>
</organism>
<dbReference type="InterPro" id="IPR003018">
    <property type="entry name" value="GAF"/>
</dbReference>
<name>A0A7J5AXJ1_9MICO</name>
<dbReference type="Pfam" id="PF13185">
    <property type="entry name" value="GAF_2"/>
    <property type="match status" value="1"/>
</dbReference>
<dbReference type="AlphaFoldDB" id="A0A7J5AXJ1"/>
<proteinExistence type="predicted"/>
<dbReference type="InterPro" id="IPR029016">
    <property type="entry name" value="GAF-like_dom_sf"/>
</dbReference>
<evidence type="ECO:0000259" key="1">
    <source>
        <dbReference type="Pfam" id="PF13185"/>
    </source>
</evidence>
<reference evidence="2 3" key="1">
    <citation type="submission" date="2019-09" db="EMBL/GenBank/DDBJ databases">
        <title>Phylogeny of genus Pseudoclavibacter and closely related genus.</title>
        <authorList>
            <person name="Li Y."/>
        </authorList>
    </citation>
    <scope>NUCLEOTIDE SEQUENCE [LARGE SCALE GENOMIC DNA]</scope>
    <source>
        <strain evidence="2 3">THG-MD12</strain>
    </source>
</reference>
<evidence type="ECO:0000313" key="2">
    <source>
        <dbReference type="EMBL" id="KAB1636187.1"/>
    </source>
</evidence>
<protein>
    <submittedName>
        <fullName evidence="2">GAF domain-containing protein</fullName>
    </submittedName>
</protein>
<accession>A0A7J5AXJ1</accession>
<gene>
    <name evidence="2" type="ORF">F8O03_16825</name>
</gene>
<dbReference type="SUPFAM" id="SSF55781">
    <property type="entry name" value="GAF domain-like"/>
    <property type="match status" value="1"/>
</dbReference>
<comment type="caution">
    <text evidence="2">The sequence shown here is derived from an EMBL/GenBank/DDBJ whole genome shotgun (WGS) entry which is preliminary data.</text>
</comment>
<dbReference type="Proteomes" id="UP000490386">
    <property type="component" value="Unassembled WGS sequence"/>
</dbReference>
<dbReference type="EMBL" id="WBJX01000007">
    <property type="protein sequence ID" value="KAB1636187.1"/>
    <property type="molecule type" value="Genomic_DNA"/>
</dbReference>
<dbReference type="OrthoDB" id="7466251at2"/>
<dbReference type="Gene3D" id="3.30.450.40">
    <property type="match status" value="1"/>
</dbReference>
<keyword evidence="3" id="KW-1185">Reference proteome</keyword>
<feature type="domain" description="GAF" evidence="1">
    <location>
        <begin position="20"/>
        <end position="151"/>
    </location>
</feature>
<sequence length="180" mass="19691">MRRERFERALETLAAPVDSLDCTADLFLQTFRVTGASVSTMGDVLGSATLSTSNEVAARIDEIQLDLREGPCWDALATRKPVLTENVTALPAHRWSAFKDAVSREQVGALFAFPMFVGPTPIGAVDMYASTPAGFTPMQVRQAVVLADLLAKQVLRLSLASATDAPKEARWRSRRIEERP</sequence>